<dbReference type="NCBIfam" id="NF041278">
    <property type="entry name" value="CmcJ_NvfI_EfuI"/>
    <property type="match status" value="1"/>
</dbReference>
<dbReference type="PANTHER" id="PTHR34598:SF3">
    <property type="entry name" value="OXIDOREDUCTASE AN1597"/>
    <property type="match status" value="1"/>
</dbReference>
<evidence type="ECO:0008006" key="4">
    <source>
        <dbReference type="Google" id="ProtNLM"/>
    </source>
</evidence>
<dbReference type="OrthoDB" id="412788at2759"/>
<organism evidence="2 3">
    <name type="scientific">Coleophoma crateriformis</name>
    <dbReference type="NCBI Taxonomy" id="565419"/>
    <lineage>
        <taxon>Eukaryota</taxon>
        <taxon>Fungi</taxon>
        <taxon>Dikarya</taxon>
        <taxon>Ascomycota</taxon>
        <taxon>Pezizomycotina</taxon>
        <taxon>Leotiomycetes</taxon>
        <taxon>Helotiales</taxon>
        <taxon>Dermateaceae</taxon>
        <taxon>Coleophoma</taxon>
    </lineage>
</organism>
<accession>A0A3D8Q5M6</accession>
<sequence length="279" mass="31507">MPHNTSLDTHTPVEAFIDYYQPNADGSPPDGMDLEIQYGQKAIDHHPVKMRDLRAGNFTLEKNGFQLVPHHSKVTDFNDKETVKRDYYPEVGETIRKYTGASKVYVLTHNTRSSAVPKMDLATQKIEHVGPMRRCHVDVAPGGVEAAVIKRIGEDFMKPLAGRWKIVNAWKPVKTVERDPLAVADLIPDEDLLAIQRFRADGSISEERYMVKAASPGKEEHSWYFAPEQRPDELLLFNQYSDKADRGIADRVAHAAFVLPGTEDKPTRESIEVRALVVY</sequence>
<protein>
    <recommendedName>
        <fullName evidence="4">Methyltransferase</fullName>
    </recommendedName>
</protein>
<keyword evidence="3" id="KW-1185">Reference proteome</keyword>
<evidence type="ECO:0000256" key="1">
    <source>
        <dbReference type="ARBA" id="ARBA00023604"/>
    </source>
</evidence>
<gene>
    <name evidence="2" type="ORF">BP5796_13037</name>
</gene>
<dbReference type="GO" id="GO:0016491">
    <property type="term" value="F:oxidoreductase activity"/>
    <property type="evidence" value="ECO:0007669"/>
    <property type="project" value="InterPro"/>
</dbReference>
<evidence type="ECO:0000313" key="3">
    <source>
        <dbReference type="Proteomes" id="UP000256328"/>
    </source>
</evidence>
<name>A0A3D8Q5M6_9HELO</name>
<dbReference type="InterPro" id="IPR044053">
    <property type="entry name" value="AsaB-like"/>
</dbReference>
<dbReference type="Proteomes" id="UP000256328">
    <property type="component" value="Unassembled WGS sequence"/>
</dbReference>
<dbReference type="AlphaFoldDB" id="A0A3D8Q5M6"/>
<proteinExistence type="inferred from homology"/>
<dbReference type="PANTHER" id="PTHR34598">
    <property type="entry name" value="BLL6449 PROTEIN"/>
    <property type="match status" value="1"/>
</dbReference>
<evidence type="ECO:0000313" key="2">
    <source>
        <dbReference type="EMBL" id="RDW56970.1"/>
    </source>
</evidence>
<comment type="caution">
    <text evidence="2">The sequence shown here is derived from an EMBL/GenBank/DDBJ whole genome shotgun (WGS) entry which is preliminary data.</text>
</comment>
<comment type="similarity">
    <text evidence="1">Belongs to the asaB hydroxylase/desaturase family.</text>
</comment>
<dbReference type="EMBL" id="PDLN01000024">
    <property type="protein sequence ID" value="RDW56970.1"/>
    <property type="molecule type" value="Genomic_DNA"/>
</dbReference>
<reference evidence="2 3" key="1">
    <citation type="journal article" date="2018" name="IMA Fungus">
        <title>IMA Genome-F 9: Draft genome sequence of Annulohypoxylon stygium, Aspergillus mulundensis, Berkeleyomyces basicola (syn. Thielaviopsis basicola), Ceratocystis smalleyi, two Cercospora beticola strains, Coleophoma cylindrospora, Fusarium fracticaudum, Phialophora cf. hyalina, and Morchella septimelata.</title>
        <authorList>
            <person name="Wingfield B.D."/>
            <person name="Bills G.F."/>
            <person name="Dong Y."/>
            <person name="Huang W."/>
            <person name="Nel W.J."/>
            <person name="Swalarsk-Parry B.S."/>
            <person name="Vaghefi N."/>
            <person name="Wilken P.M."/>
            <person name="An Z."/>
            <person name="de Beer Z.W."/>
            <person name="De Vos L."/>
            <person name="Chen L."/>
            <person name="Duong T.A."/>
            <person name="Gao Y."/>
            <person name="Hammerbacher A."/>
            <person name="Kikkert J.R."/>
            <person name="Li Y."/>
            <person name="Li H."/>
            <person name="Li K."/>
            <person name="Li Q."/>
            <person name="Liu X."/>
            <person name="Ma X."/>
            <person name="Naidoo K."/>
            <person name="Pethybridge S.J."/>
            <person name="Sun J."/>
            <person name="Steenkamp E.T."/>
            <person name="van der Nest M.A."/>
            <person name="van Wyk S."/>
            <person name="Wingfield M.J."/>
            <person name="Xiong C."/>
            <person name="Yue Q."/>
            <person name="Zhang X."/>
        </authorList>
    </citation>
    <scope>NUCLEOTIDE SEQUENCE [LARGE SCALE GENOMIC DNA]</scope>
    <source>
        <strain evidence="2 3">BP5796</strain>
    </source>
</reference>